<dbReference type="EMBL" id="PYLS01000008">
    <property type="protein sequence ID" value="PST81717.1"/>
    <property type="molecule type" value="Genomic_DNA"/>
</dbReference>
<name>A0A2T3HH03_9SPHI</name>
<feature type="domain" description="T6SS Phospholipase effector Tle1-like catalytic" evidence="1">
    <location>
        <begin position="264"/>
        <end position="375"/>
    </location>
</feature>
<dbReference type="OrthoDB" id="4378831at2"/>
<dbReference type="InterPro" id="IPR018712">
    <property type="entry name" value="Tle1-like_cat"/>
</dbReference>
<organism evidence="2 3">
    <name type="scientific">Pedobacter yulinensis</name>
    <dbReference type="NCBI Taxonomy" id="2126353"/>
    <lineage>
        <taxon>Bacteria</taxon>
        <taxon>Pseudomonadati</taxon>
        <taxon>Bacteroidota</taxon>
        <taxon>Sphingobacteriia</taxon>
        <taxon>Sphingobacteriales</taxon>
        <taxon>Sphingobacteriaceae</taxon>
        <taxon>Pedobacter</taxon>
    </lineage>
</organism>
<protein>
    <recommendedName>
        <fullName evidence="1">T6SS Phospholipase effector Tle1-like catalytic domain-containing protein</fullName>
    </recommendedName>
</protein>
<keyword evidence="3" id="KW-1185">Reference proteome</keyword>
<dbReference type="Proteomes" id="UP000240912">
    <property type="component" value="Unassembled WGS sequence"/>
</dbReference>
<sequence>MRPFTNLPDIETMGKSFVYNTGAPETGNVQEILDLNFGLFMDGTPNNQTNTGLRLQQEEKHPEKDHFSAPEQNSWLHFFVAPQQSSYHNDLTNIARMWQWCRSDYRIYIEGAGTVTGGADDPEGYLFGSGATGIRAKVREACERLAKAVLNARRQAANRNKRTGTLTIDVFGFSRGAAAARNFLHEVNVRRAYQAVRRPGCPTGIPALCVPAATAPLSQNNGLFYDADGMPVDMACLRKNMLPKMGHFGYALLLGGMPDKELNSLRLVVRFVGLYDTVTASLNPGAEGIYCCQNTSVLASASQYLHSGLDHDAPALNLNEIGPVVKLVHLTAADEHRKNFALKRIAAHPAAVERLLPGSHSDIGGGYENAVEEQELESSLHFPNGYLDELGAGLIESGWFRPEQLRIENGIRNKWSAGVLPRSVWSRRFVRKEYSYLALHLMQAYCSAHLRGVLLNDLSTVYSLHGHPVLEAFNAQLRSELNDVHHHQVISNIFSKVLQADKSTSKSRHLPDRIYTPLHLETVAGSSSQPADASARLPASLSLLHRLRNEYLHWPACWSAWGMEPEAGRIRSIT</sequence>
<dbReference type="Pfam" id="PF09994">
    <property type="entry name" value="T6SS_Tle1-like_cat"/>
    <property type="match status" value="1"/>
</dbReference>
<dbReference type="PANTHER" id="PTHR33840:SF1">
    <property type="entry name" value="TLE1 PHOSPHOLIPASE DOMAIN-CONTAINING PROTEIN"/>
    <property type="match status" value="1"/>
</dbReference>
<dbReference type="RefSeq" id="WP_107217187.1">
    <property type="nucleotide sequence ID" value="NZ_KZ686272.1"/>
</dbReference>
<reference evidence="2 3" key="1">
    <citation type="submission" date="2018-03" db="EMBL/GenBank/DDBJ databases">
        <authorList>
            <person name="Keele B.F."/>
        </authorList>
    </citation>
    <scope>NUCLEOTIDE SEQUENCE [LARGE SCALE GENOMIC DNA]</scope>
    <source>
        <strain evidence="2 3">YL28-9</strain>
    </source>
</reference>
<dbReference type="PANTHER" id="PTHR33840">
    <property type="match status" value="1"/>
</dbReference>
<evidence type="ECO:0000313" key="3">
    <source>
        <dbReference type="Proteomes" id="UP000240912"/>
    </source>
</evidence>
<proteinExistence type="predicted"/>
<dbReference type="AlphaFoldDB" id="A0A2T3HH03"/>
<comment type="caution">
    <text evidence="2">The sequence shown here is derived from an EMBL/GenBank/DDBJ whole genome shotgun (WGS) entry which is preliminary data.</text>
</comment>
<evidence type="ECO:0000313" key="2">
    <source>
        <dbReference type="EMBL" id="PST81717.1"/>
    </source>
</evidence>
<accession>A0A2T3HH03</accession>
<evidence type="ECO:0000259" key="1">
    <source>
        <dbReference type="Pfam" id="PF09994"/>
    </source>
</evidence>
<gene>
    <name evidence="2" type="ORF">C7T94_17745</name>
</gene>